<dbReference type="GO" id="GO:0015833">
    <property type="term" value="P:peptide transport"/>
    <property type="evidence" value="ECO:0007669"/>
    <property type="project" value="InterPro"/>
</dbReference>
<dbReference type="PATRIC" id="fig|1429043.3.peg.450"/>
<dbReference type="GO" id="GO:0016887">
    <property type="term" value="F:ATP hydrolysis activity"/>
    <property type="evidence" value="ECO:0007669"/>
    <property type="project" value="InterPro"/>
</dbReference>
<dbReference type="CDD" id="cd03257">
    <property type="entry name" value="ABC_NikE_OppD_transporters"/>
    <property type="match status" value="1"/>
</dbReference>
<dbReference type="GO" id="GO:0055085">
    <property type="term" value="P:transmembrane transport"/>
    <property type="evidence" value="ECO:0007669"/>
    <property type="project" value="UniProtKB-ARBA"/>
</dbReference>
<dbReference type="PROSITE" id="PS50893">
    <property type="entry name" value="ABC_TRANSPORTER_2"/>
    <property type="match status" value="1"/>
</dbReference>
<comment type="caution">
    <text evidence="6">The sequence shown here is derived from an EMBL/GenBank/DDBJ whole genome shotgun (WGS) entry which is preliminary data.</text>
</comment>
<dbReference type="PANTHER" id="PTHR43776:SF7">
    <property type="entry name" value="D,D-DIPEPTIDE TRANSPORT ATP-BINDING PROTEIN DDPF-RELATED"/>
    <property type="match status" value="1"/>
</dbReference>
<dbReference type="InterPro" id="IPR027417">
    <property type="entry name" value="P-loop_NTPase"/>
</dbReference>
<keyword evidence="2" id="KW-0813">Transport</keyword>
<evidence type="ECO:0000313" key="7">
    <source>
        <dbReference type="Proteomes" id="UP000032233"/>
    </source>
</evidence>
<keyword evidence="4" id="KW-0067">ATP-binding</keyword>
<evidence type="ECO:0000313" key="6">
    <source>
        <dbReference type="EMBL" id="KIX15540.1"/>
    </source>
</evidence>
<accession>A0A0D2K1K4</accession>
<evidence type="ECO:0000256" key="2">
    <source>
        <dbReference type="ARBA" id="ARBA00022448"/>
    </source>
</evidence>
<dbReference type="SUPFAM" id="SSF52540">
    <property type="entry name" value="P-loop containing nucleoside triphosphate hydrolases"/>
    <property type="match status" value="1"/>
</dbReference>
<dbReference type="PANTHER" id="PTHR43776">
    <property type="entry name" value="TRANSPORT ATP-BINDING PROTEIN"/>
    <property type="match status" value="1"/>
</dbReference>
<dbReference type="Gene3D" id="3.40.50.300">
    <property type="entry name" value="P-loop containing nucleotide triphosphate hydrolases"/>
    <property type="match status" value="1"/>
</dbReference>
<dbReference type="InterPro" id="IPR003593">
    <property type="entry name" value="AAA+_ATPase"/>
</dbReference>
<keyword evidence="7" id="KW-1185">Reference proteome</keyword>
<dbReference type="InParanoid" id="A0A0D2K1K4"/>
<dbReference type="STRING" id="1429043.X474_02140"/>
<feature type="domain" description="ABC transporter" evidence="5">
    <location>
        <begin position="6"/>
        <end position="257"/>
    </location>
</feature>
<evidence type="ECO:0000256" key="4">
    <source>
        <dbReference type="ARBA" id="ARBA00022840"/>
    </source>
</evidence>
<dbReference type="GO" id="GO:0005524">
    <property type="term" value="F:ATP binding"/>
    <property type="evidence" value="ECO:0007669"/>
    <property type="project" value="UniProtKB-KW"/>
</dbReference>
<keyword evidence="3" id="KW-0547">Nucleotide-binding</keyword>
<dbReference type="InterPro" id="IPR003439">
    <property type="entry name" value="ABC_transporter-like_ATP-bd"/>
</dbReference>
<comment type="similarity">
    <text evidence="1">Belongs to the ABC transporter superfamily.</text>
</comment>
<dbReference type="OrthoDB" id="9809450at2"/>
<dbReference type="NCBIfam" id="TIGR01727">
    <property type="entry name" value="oligo_HPY"/>
    <property type="match status" value="1"/>
</dbReference>
<dbReference type="EMBL" id="AZAC01000002">
    <property type="protein sequence ID" value="KIX15540.1"/>
    <property type="molecule type" value="Genomic_DNA"/>
</dbReference>
<dbReference type="InterPro" id="IPR013563">
    <property type="entry name" value="Oligopep_ABC_C"/>
</dbReference>
<dbReference type="InterPro" id="IPR050319">
    <property type="entry name" value="ABC_transp_ATP-bind"/>
</dbReference>
<dbReference type="Pfam" id="PF08352">
    <property type="entry name" value="oligo_HPY"/>
    <property type="match status" value="1"/>
</dbReference>
<proteinExistence type="inferred from homology"/>
<dbReference type="Proteomes" id="UP000032233">
    <property type="component" value="Unassembled WGS sequence"/>
</dbReference>
<name>A0A0D2K1K4_9BACT</name>
<evidence type="ECO:0000256" key="1">
    <source>
        <dbReference type="ARBA" id="ARBA00005417"/>
    </source>
</evidence>
<gene>
    <name evidence="6" type="ORF">X474_02140</name>
</gene>
<protein>
    <submittedName>
        <fullName evidence="6">Peptide ABC transporter substrate-binding protein</fullName>
    </submittedName>
</protein>
<dbReference type="RefSeq" id="WP_044346427.1">
    <property type="nucleotide sequence ID" value="NZ_AZAC01000002.1"/>
</dbReference>
<evidence type="ECO:0000259" key="5">
    <source>
        <dbReference type="PROSITE" id="PS50893"/>
    </source>
</evidence>
<reference evidence="6 7" key="1">
    <citation type="submission" date="2013-11" db="EMBL/GenBank/DDBJ databases">
        <title>Metagenomic analysis of a methanogenic consortium involved in long chain n-alkane degradation.</title>
        <authorList>
            <person name="Davidova I.A."/>
            <person name="Callaghan A.V."/>
            <person name="Wawrik B."/>
            <person name="Pruitt S."/>
            <person name="Marks C."/>
            <person name="Duncan K.E."/>
            <person name="Suflita J.M."/>
        </authorList>
    </citation>
    <scope>NUCLEOTIDE SEQUENCE [LARGE SCALE GENOMIC DNA]</scope>
    <source>
        <strain evidence="6 7">SPR</strain>
    </source>
</reference>
<dbReference type="SMART" id="SM00382">
    <property type="entry name" value="AAA"/>
    <property type="match status" value="1"/>
</dbReference>
<evidence type="ECO:0000256" key="3">
    <source>
        <dbReference type="ARBA" id="ARBA00022741"/>
    </source>
</evidence>
<dbReference type="InterPro" id="IPR017871">
    <property type="entry name" value="ABC_transporter-like_CS"/>
</dbReference>
<sequence>MSETVLQVSGLKKYFPHREGFFSRQGKSWIKAVDRVSFGIEKGRTFGLVGESGCGKSTTGKVILRVLDPTDGEVRFLGEDIAAISGKSLKNFRRRIQAVYQDPYASLNPRMRVDHIVSQPLLTHVLYKGGRREERALELLKKVGISREQARRYPHEFSGGQRQRIGIARALAPDPDFIVLDEPVSALDVSIQAQILNLLADLQEEMGLTYLFISHDLSVVEHICDQVAVMYLGRIVESAPTGELFRNPRHPYTKSLLSAVPVADPEYELKAIPLVGEIPSPLNPPKGCSFHPRCPECMPECREQEPFGVSVSSGHLVHCHLC</sequence>
<dbReference type="Pfam" id="PF00005">
    <property type="entry name" value="ABC_tran"/>
    <property type="match status" value="1"/>
</dbReference>
<organism evidence="6 7">
    <name type="scientific">Dethiosulfatarculus sandiegensis</name>
    <dbReference type="NCBI Taxonomy" id="1429043"/>
    <lineage>
        <taxon>Bacteria</taxon>
        <taxon>Pseudomonadati</taxon>
        <taxon>Thermodesulfobacteriota</taxon>
        <taxon>Desulfarculia</taxon>
        <taxon>Desulfarculales</taxon>
        <taxon>Desulfarculaceae</taxon>
        <taxon>Dethiosulfatarculus</taxon>
    </lineage>
</organism>
<dbReference type="AlphaFoldDB" id="A0A0D2K1K4"/>
<dbReference type="PROSITE" id="PS00211">
    <property type="entry name" value="ABC_TRANSPORTER_1"/>
    <property type="match status" value="1"/>
</dbReference>
<dbReference type="FunFam" id="3.40.50.300:FF:000016">
    <property type="entry name" value="Oligopeptide ABC transporter ATP-binding component"/>
    <property type="match status" value="1"/>
</dbReference>